<dbReference type="OrthoDB" id="201574at2759"/>
<dbReference type="CDD" id="cd06171">
    <property type="entry name" value="Sigma70_r4"/>
    <property type="match status" value="1"/>
</dbReference>
<gene>
    <name evidence="8" type="ORF">TrRE_jg5541</name>
</gene>
<proteinExistence type="inferred from homology"/>
<feature type="chain" id="PRO_5040864239" description="RNA polymerase sigma-70 domain-containing protein" evidence="6">
    <location>
        <begin position="25"/>
        <end position="449"/>
    </location>
</feature>
<dbReference type="NCBIfam" id="TIGR02937">
    <property type="entry name" value="sigma70-ECF"/>
    <property type="match status" value="1"/>
</dbReference>
<evidence type="ECO:0000256" key="3">
    <source>
        <dbReference type="ARBA" id="ARBA00023082"/>
    </source>
</evidence>
<dbReference type="InterPro" id="IPR007630">
    <property type="entry name" value="RNA_pol_sigma70_r4"/>
</dbReference>
<keyword evidence="3" id="KW-0731">Sigma factor</keyword>
<evidence type="ECO:0000313" key="8">
    <source>
        <dbReference type="EMBL" id="GMH54909.1"/>
    </source>
</evidence>
<dbReference type="AlphaFoldDB" id="A0A9W6ZQU4"/>
<feature type="signal peptide" evidence="6">
    <location>
        <begin position="1"/>
        <end position="24"/>
    </location>
</feature>
<accession>A0A9W6ZQU4</accession>
<dbReference type="InterPro" id="IPR014284">
    <property type="entry name" value="RNA_pol_sigma-70_dom"/>
</dbReference>
<keyword evidence="2" id="KW-0805">Transcription regulation</keyword>
<evidence type="ECO:0000256" key="4">
    <source>
        <dbReference type="ARBA" id="ARBA00023125"/>
    </source>
</evidence>
<organism evidence="8 9">
    <name type="scientific">Triparma retinervis</name>
    <dbReference type="NCBI Taxonomy" id="2557542"/>
    <lineage>
        <taxon>Eukaryota</taxon>
        <taxon>Sar</taxon>
        <taxon>Stramenopiles</taxon>
        <taxon>Ochrophyta</taxon>
        <taxon>Bolidophyceae</taxon>
        <taxon>Parmales</taxon>
        <taxon>Triparmaceae</taxon>
        <taxon>Triparma</taxon>
    </lineage>
</organism>
<dbReference type="PANTHER" id="PTHR30603:SF47">
    <property type="entry name" value="RNA POLYMERASE SIGMA FACTOR SIGD, CHLOROPLASTIC"/>
    <property type="match status" value="1"/>
</dbReference>
<keyword evidence="6" id="KW-0732">Signal</keyword>
<dbReference type="Pfam" id="PF04542">
    <property type="entry name" value="Sigma70_r2"/>
    <property type="match status" value="1"/>
</dbReference>
<dbReference type="PANTHER" id="PTHR30603">
    <property type="entry name" value="RNA POLYMERASE SIGMA FACTOR RPO"/>
    <property type="match status" value="1"/>
</dbReference>
<dbReference type="EMBL" id="BRXZ01002119">
    <property type="protein sequence ID" value="GMH54909.1"/>
    <property type="molecule type" value="Genomic_DNA"/>
</dbReference>
<keyword evidence="5" id="KW-0804">Transcription</keyword>
<protein>
    <recommendedName>
        <fullName evidence="7">RNA polymerase sigma-70 domain-containing protein</fullName>
    </recommendedName>
</protein>
<evidence type="ECO:0000259" key="7">
    <source>
        <dbReference type="PROSITE" id="PS00715"/>
    </source>
</evidence>
<dbReference type="InterPro" id="IPR007627">
    <property type="entry name" value="RNA_pol_sigma70_r2"/>
</dbReference>
<dbReference type="SUPFAM" id="SSF88659">
    <property type="entry name" value="Sigma3 and sigma4 domains of RNA polymerase sigma factors"/>
    <property type="match status" value="2"/>
</dbReference>
<dbReference type="Gene3D" id="1.10.601.10">
    <property type="entry name" value="RNA Polymerase Primary Sigma Factor"/>
    <property type="match status" value="1"/>
</dbReference>
<name>A0A9W6ZQU4_9STRA</name>
<dbReference type="Gene3D" id="1.10.10.10">
    <property type="entry name" value="Winged helix-like DNA-binding domain superfamily/Winged helix DNA-binding domain"/>
    <property type="match status" value="2"/>
</dbReference>
<comment type="caution">
    <text evidence="8">The sequence shown here is derived from an EMBL/GenBank/DDBJ whole genome shotgun (WGS) entry which is preliminary data.</text>
</comment>
<keyword evidence="4" id="KW-0238">DNA-binding</keyword>
<dbReference type="SUPFAM" id="SSF88946">
    <property type="entry name" value="Sigma2 domain of RNA polymerase sigma factors"/>
    <property type="match status" value="1"/>
</dbReference>
<keyword evidence="9" id="KW-1185">Reference proteome</keyword>
<dbReference type="PROSITE" id="PS00715">
    <property type="entry name" value="SIGMA70_1"/>
    <property type="match status" value="1"/>
</dbReference>
<evidence type="ECO:0000256" key="6">
    <source>
        <dbReference type="SAM" id="SignalP"/>
    </source>
</evidence>
<evidence type="ECO:0000256" key="1">
    <source>
        <dbReference type="ARBA" id="ARBA00007788"/>
    </source>
</evidence>
<evidence type="ECO:0000256" key="5">
    <source>
        <dbReference type="ARBA" id="ARBA00023163"/>
    </source>
</evidence>
<dbReference type="InterPro" id="IPR013324">
    <property type="entry name" value="RNA_pol_sigma_r3/r4-like"/>
</dbReference>
<dbReference type="InterPro" id="IPR050239">
    <property type="entry name" value="Sigma-70_RNA_pol_init_factors"/>
</dbReference>
<dbReference type="InterPro" id="IPR007624">
    <property type="entry name" value="RNA_pol_sigma70_r3"/>
</dbReference>
<dbReference type="Pfam" id="PF04545">
    <property type="entry name" value="Sigma70_r4"/>
    <property type="match status" value="1"/>
</dbReference>
<feature type="domain" description="RNA polymerase sigma-70" evidence="7">
    <location>
        <begin position="235"/>
        <end position="248"/>
    </location>
</feature>
<dbReference type="GO" id="GO:0003677">
    <property type="term" value="F:DNA binding"/>
    <property type="evidence" value="ECO:0007669"/>
    <property type="project" value="UniProtKB-KW"/>
</dbReference>
<dbReference type="InterPro" id="IPR036388">
    <property type="entry name" value="WH-like_DNA-bd_sf"/>
</dbReference>
<evidence type="ECO:0000256" key="2">
    <source>
        <dbReference type="ARBA" id="ARBA00023015"/>
    </source>
</evidence>
<dbReference type="Proteomes" id="UP001165082">
    <property type="component" value="Unassembled WGS sequence"/>
</dbReference>
<dbReference type="Pfam" id="PF04539">
    <property type="entry name" value="Sigma70_r3"/>
    <property type="match status" value="1"/>
</dbReference>
<comment type="similarity">
    <text evidence="1">Belongs to the sigma-70 factor family.</text>
</comment>
<dbReference type="GO" id="GO:0006352">
    <property type="term" value="P:DNA-templated transcription initiation"/>
    <property type="evidence" value="ECO:0007669"/>
    <property type="project" value="InterPro"/>
</dbReference>
<dbReference type="PRINTS" id="PR00046">
    <property type="entry name" value="SIGMA70FCT"/>
</dbReference>
<dbReference type="InterPro" id="IPR000943">
    <property type="entry name" value="RNA_pol_sigma70"/>
</dbReference>
<sequence>MQTGALRPCVLFLALCFAAEFGHSFQPAPASSSISSSSSKTRWCSNVKRTRLDASENTETGEGETWGGASPFIKARTTNAQPPLGVSRTALRAVENNSGIKSSGVGLFGRFGNINLGAGSNKHHAKGSVGGQKGVDLKTKTKNREAALTAEDEHELSKQIQILCKLKAKKDNLAAKLSRAPTDDEWAAVIGCSKKALLRQIKKSQVAKGKLVAANAGIVRVIAKNYENSGVVLADLIQEGNLGLLEAADRFNPEKGFKFCTYAAWWVRQRIGRSIAVQSRVIRLPVYVHNLLGTMAKTTRTMTAELGRKPTDEEVAARMKVPVSKLRMYAASSKHVLSLELPVSHRKDDKRTLSDSLTWDGADPVDNLEVEALRSELVNVMDELDDKEKLVVRMRFGLDDGICKTRPELAEALNVSRERARLIETKAINKLRHPSTSFRLKVFLSSLMK</sequence>
<dbReference type="GO" id="GO:0016987">
    <property type="term" value="F:sigma factor activity"/>
    <property type="evidence" value="ECO:0007669"/>
    <property type="project" value="UniProtKB-KW"/>
</dbReference>
<reference evidence="8" key="1">
    <citation type="submission" date="2022-07" db="EMBL/GenBank/DDBJ databases">
        <title>Genome analysis of Parmales, a sister group of diatoms, reveals the evolutionary specialization of diatoms from phago-mixotrophs to photoautotrophs.</title>
        <authorList>
            <person name="Ban H."/>
            <person name="Sato S."/>
            <person name="Yoshikawa S."/>
            <person name="Kazumasa Y."/>
            <person name="Nakamura Y."/>
            <person name="Ichinomiya M."/>
            <person name="Saitoh K."/>
            <person name="Sato N."/>
            <person name="Blanc-Mathieu R."/>
            <person name="Endo H."/>
            <person name="Kuwata A."/>
            <person name="Ogata H."/>
        </authorList>
    </citation>
    <scope>NUCLEOTIDE SEQUENCE</scope>
</reference>
<evidence type="ECO:0000313" key="9">
    <source>
        <dbReference type="Proteomes" id="UP001165082"/>
    </source>
</evidence>
<dbReference type="InterPro" id="IPR013325">
    <property type="entry name" value="RNA_pol_sigma_r2"/>
</dbReference>